<accession>A0ACD1G9G4</accession>
<protein>
    <submittedName>
        <fullName evidence="1">SnoRNA binding protein</fullName>
    </submittedName>
</protein>
<reference evidence="1" key="1">
    <citation type="submission" date="2018-02" db="EMBL/GenBank/DDBJ databases">
        <title>The genomes of Aspergillus section Nigri reveals drivers in fungal speciation.</title>
        <authorList>
            <consortium name="DOE Joint Genome Institute"/>
            <person name="Vesth T.C."/>
            <person name="Nybo J."/>
            <person name="Theobald S."/>
            <person name="Brandl J."/>
            <person name="Frisvad J.C."/>
            <person name="Nielsen K.F."/>
            <person name="Lyhne E.K."/>
            <person name="Kogle M.E."/>
            <person name="Kuo A."/>
            <person name="Riley R."/>
            <person name="Clum A."/>
            <person name="Nolan M."/>
            <person name="Lipzen A."/>
            <person name="Salamov A."/>
            <person name="Henrissat B."/>
            <person name="Wiebenga A."/>
            <person name="De vries R.P."/>
            <person name="Grigoriev I.V."/>
            <person name="Mortensen U.H."/>
            <person name="Andersen M.R."/>
            <person name="Baker S.E."/>
        </authorList>
    </citation>
    <scope>NUCLEOTIDE SEQUENCE</scope>
    <source>
        <strain evidence="1">CBS 621.78</strain>
    </source>
</reference>
<dbReference type="Proteomes" id="UP000249057">
    <property type="component" value="Unassembled WGS sequence"/>
</dbReference>
<proteinExistence type="predicted"/>
<sequence length="1039" mass="113284">MLSTNDDGFDLPSAKRQKRTDTLQSQPPVQFPGSKIFSPYRTLGLVTTKIPFTSVRLGKSTYQITTSVGRSLQTYDLQRGLGLVFVSRPQTPDIITATIAWQDRVFAAWGSLQPGSPGGIWVFKRGKKIGSLELPPEVTEPIDRLLVFGSWVIGSCGKCISVWKNASYEHYTTLFPQQTRELSTEQVYTGQICNMPTYLNKIFVGRCDGKVDIWNVKSGKLIHSILPASSSAGTVTALQASPVLSLIAIAYKNGSISVCDVQTGQVVLSLRSNVSRSSEITCLTFRTDGLGAGEDGRVPGVMATACADSGDITMWDLNNGGRVSGVLRQAHGFSNDDTSSGVSHVQFLDGQPVMISSGGDNSLKTWIFDQNPFSSTPRLLHSRSGHSAPITAVEFLPAASDGSELGGKWLLSASKDRSLWGFSVRKDSQNTEISQGAVEHKLKKMTASNATRNSHALAEDGFKASEITSIACSLNRDGGMGTTTSGPIWANPTVTRTDDSSKTGWESIVTGHRGDKYARTWFWGKKRAGRWALETGDGTEVKSVAISQCGTFAIIGSAGGSIDMFNLQSGAHRQRFPVRDSRGNGKDRRTSTYKRSDSSSKHSKAVTGLVIDSLNRNVVSCGLDGKVKFWDLVSGSLVDELDWYPMTSINGLRYSRTSELVALSCDDLSIRVVDVETRKVIREFWGCIGQINDFSFSNDGRWIIAASMDSTIRVWDLPTGHLIDVFRVSSTCTSVTMSSTGEFLATAHADGLGISLWSNRSLFVPISTQNVDDRKIGSVGIPASTVESASGVIEAAFSEENEEDEVDGPLPTIGQLSENMVTLSVVPKSKWQTFLHLNLVKERNRPKEPPKAPTKAPFFLPSHHPESRTAETEPTSSPELAIAECSRIAKMQRIGESGTTSSKFTNLLKSGHVSNDFGPFIEYLKSLPPAKADLQIRSLEPRRQADHSELSDFVMALSYRLHQRRDFELVNAWMAVFLRVHADSVAACSVPNDDDDDDDNEPLKNALLAWSQAQQHEAQRLAELVGYCRGVVGFLRSAR</sequence>
<dbReference type="EMBL" id="KZ825342">
    <property type="protein sequence ID" value="RAH45875.1"/>
    <property type="molecule type" value="Genomic_DNA"/>
</dbReference>
<organism evidence="1 2">
    <name type="scientific">Aspergillus brunneoviolaceus CBS 621.78</name>
    <dbReference type="NCBI Taxonomy" id="1450534"/>
    <lineage>
        <taxon>Eukaryota</taxon>
        <taxon>Fungi</taxon>
        <taxon>Dikarya</taxon>
        <taxon>Ascomycota</taxon>
        <taxon>Pezizomycotina</taxon>
        <taxon>Eurotiomycetes</taxon>
        <taxon>Eurotiomycetidae</taxon>
        <taxon>Eurotiales</taxon>
        <taxon>Aspergillaceae</taxon>
        <taxon>Aspergillus</taxon>
        <taxon>Aspergillus subgen. Circumdati</taxon>
    </lineage>
</organism>
<evidence type="ECO:0000313" key="1">
    <source>
        <dbReference type="EMBL" id="RAH45875.1"/>
    </source>
</evidence>
<keyword evidence="2" id="KW-1185">Reference proteome</keyword>
<evidence type="ECO:0000313" key="2">
    <source>
        <dbReference type="Proteomes" id="UP000249057"/>
    </source>
</evidence>
<name>A0ACD1G9G4_9EURO</name>
<gene>
    <name evidence="1" type="ORF">BO95DRAFT_473512</name>
</gene>